<evidence type="ECO:0000256" key="1">
    <source>
        <dbReference type="SAM" id="SignalP"/>
    </source>
</evidence>
<proteinExistence type="predicted"/>
<evidence type="ECO:0000313" key="5">
    <source>
        <dbReference type="Proteomes" id="UP000182998"/>
    </source>
</evidence>
<dbReference type="AlphaFoldDB" id="A0A098GGQ4"/>
<keyword evidence="5" id="KW-1185">Reference proteome</keyword>
<dbReference type="STRING" id="451.B6N58_06605"/>
<reference evidence="2" key="2">
    <citation type="submission" date="2014-09" db="EMBL/GenBank/DDBJ databases">
        <authorList>
            <person name="GOMEZ-VALERO Laura"/>
        </authorList>
    </citation>
    <scope>NUCLEOTIDE SEQUENCE</scope>
    <source>
        <strain evidence="2">ATCC33218</strain>
    </source>
</reference>
<keyword evidence="1" id="KW-0732">Signal</keyword>
<dbReference type="HOGENOM" id="CLU_152410_1_0_6"/>
<dbReference type="EMBL" id="FMVN01000006">
    <property type="protein sequence ID" value="SCY32083.1"/>
    <property type="molecule type" value="Genomic_DNA"/>
</dbReference>
<sequence>MMKKKDRIINAAISAFLAMVAAQVVAADNNSQDQASQNTEKCYGVVKAGMNDCATATSSCAGSSTKDNQADAFVFVPKGLCEKLVGGSLTAGTEKKS</sequence>
<organism evidence="2 4">
    <name type="scientific">Legionella micdadei</name>
    <name type="common">Tatlockia micdadei</name>
    <dbReference type="NCBI Taxonomy" id="451"/>
    <lineage>
        <taxon>Bacteria</taxon>
        <taxon>Pseudomonadati</taxon>
        <taxon>Pseudomonadota</taxon>
        <taxon>Gammaproteobacteria</taxon>
        <taxon>Legionellales</taxon>
        <taxon>Legionellaceae</taxon>
        <taxon>Legionella</taxon>
    </lineage>
</organism>
<feature type="signal peptide" evidence="1">
    <location>
        <begin position="1"/>
        <end position="26"/>
    </location>
</feature>
<reference evidence="3 5" key="3">
    <citation type="submission" date="2016-10" db="EMBL/GenBank/DDBJ databases">
        <authorList>
            <person name="Varghese N."/>
            <person name="Submissions S."/>
        </authorList>
    </citation>
    <scope>NUCLEOTIDE SEQUENCE [LARGE SCALE GENOMIC DNA]</scope>
    <source>
        <strain evidence="3 5">ATCC 33218</strain>
    </source>
</reference>
<evidence type="ECO:0000313" key="2">
    <source>
        <dbReference type="EMBL" id="CEG61170.1"/>
    </source>
</evidence>
<gene>
    <name evidence="2" type="ORF">LMI_1878</name>
    <name evidence="3" type="ORF">SAMN02982997_01382</name>
</gene>
<dbReference type="PATRIC" id="fig|451.8.peg.1424"/>
<dbReference type="Proteomes" id="UP000182998">
    <property type="component" value="Unassembled WGS sequence"/>
</dbReference>
<evidence type="ECO:0000313" key="3">
    <source>
        <dbReference type="EMBL" id="SCY32083.1"/>
    </source>
</evidence>
<evidence type="ECO:0000313" key="4">
    <source>
        <dbReference type="Proteomes" id="UP000032414"/>
    </source>
</evidence>
<dbReference type="Proteomes" id="UP000032414">
    <property type="component" value="Chromosome I"/>
</dbReference>
<feature type="chain" id="PRO_5009750790" evidence="1">
    <location>
        <begin position="27"/>
        <end position="97"/>
    </location>
</feature>
<name>A0A098GGQ4_LEGMI</name>
<dbReference type="InterPro" id="IPR018740">
    <property type="entry name" value="DUF2282_membr"/>
</dbReference>
<accession>A0A098GGQ4</accession>
<dbReference type="KEGG" id="tmc:LMI_1878"/>
<dbReference type="Pfam" id="PF10048">
    <property type="entry name" value="DUF2282"/>
    <property type="match status" value="1"/>
</dbReference>
<dbReference type="EMBL" id="LN614830">
    <property type="protein sequence ID" value="CEG61170.1"/>
    <property type="molecule type" value="Genomic_DNA"/>
</dbReference>
<reference evidence="4" key="1">
    <citation type="submission" date="2014-09" db="EMBL/GenBank/DDBJ databases">
        <authorList>
            <person name="Gomez-Valero L."/>
        </authorList>
    </citation>
    <scope>NUCLEOTIDE SEQUENCE [LARGE SCALE GENOMIC DNA]</scope>
    <source>
        <strain evidence="4">ATCC33218</strain>
    </source>
</reference>
<protein>
    <submittedName>
        <fullName evidence="2">Signal peptide protein</fullName>
    </submittedName>
    <submittedName>
        <fullName evidence="3">Uncharacterized membrane protein</fullName>
    </submittedName>
</protein>